<dbReference type="InterPro" id="IPR026369">
    <property type="entry name" value="CxxC_20_CxxC"/>
</dbReference>
<feature type="transmembrane region" description="Helical" evidence="1">
    <location>
        <begin position="72"/>
        <end position="94"/>
    </location>
</feature>
<evidence type="ECO:0000313" key="2">
    <source>
        <dbReference type="EMBL" id="MFD2043385.1"/>
    </source>
</evidence>
<reference evidence="3" key="1">
    <citation type="journal article" date="2019" name="Int. J. Syst. Evol. Microbiol.">
        <title>The Global Catalogue of Microorganisms (GCM) 10K type strain sequencing project: providing services to taxonomists for standard genome sequencing and annotation.</title>
        <authorList>
            <consortium name="The Broad Institute Genomics Platform"/>
            <consortium name="The Broad Institute Genome Sequencing Center for Infectious Disease"/>
            <person name="Wu L."/>
            <person name="Ma J."/>
        </authorList>
    </citation>
    <scope>NUCLEOTIDE SEQUENCE [LARGE SCALE GENOMIC DNA]</scope>
    <source>
        <strain evidence="3">R28</strain>
    </source>
</reference>
<sequence length="108" mass="12981">MQKCEKCHTPFTWIEIFKCQWAWGEKNNLIYCKTCDTEHKLIGESKIITNFFMIPIIILVIYLINMELFSSFFIYLLVSFLAYGVVSTLFPFFYRFQSKYHTNYRGKS</sequence>
<dbReference type="EMBL" id="JBHUHQ010000007">
    <property type="protein sequence ID" value="MFD2043385.1"/>
    <property type="molecule type" value="Genomic_DNA"/>
</dbReference>
<keyword evidence="3" id="KW-1185">Reference proteome</keyword>
<name>A0ABW4VXV3_9BACI</name>
<dbReference type="Proteomes" id="UP001597383">
    <property type="component" value="Unassembled WGS sequence"/>
</dbReference>
<dbReference type="RefSeq" id="WP_377555113.1">
    <property type="nucleotide sequence ID" value="NZ_JBHUHQ010000007.1"/>
</dbReference>
<feature type="transmembrane region" description="Helical" evidence="1">
    <location>
        <begin position="47"/>
        <end position="66"/>
    </location>
</feature>
<gene>
    <name evidence="2" type="ORF">ACFSJF_03740</name>
</gene>
<protein>
    <submittedName>
        <fullName evidence="2">TIGR04104 family putative zinc finger protein</fullName>
    </submittedName>
</protein>
<keyword evidence="1" id="KW-0472">Membrane</keyword>
<accession>A0ABW4VXV3</accession>
<dbReference type="NCBIfam" id="TIGR04104">
    <property type="entry name" value="cxxc_20_cxxc"/>
    <property type="match status" value="1"/>
</dbReference>
<keyword evidence="1" id="KW-0812">Transmembrane</keyword>
<organism evidence="2 3">
    <name type="scientific">Ornithinibacillus salinisoli</name>
    <dbReference type="NCBI Taxonomy" id="1848459"/>
    <lineage>
        <taxon>Bacteria</taxon>
        <taxon>Bacillati</taxon>
        <taxon>Bacillota</taxon>
        <taxon>Bacilli</taxon>
        <taxon>Bacillales</taxon>
        <taxon>Bacillaceae</taxon>
        <taxon>Ornithinibacillus</taxon>
    </lineage>
</organism>
<evidence type="ECO:0000256" key="1">
    <source>
        <dbReference type="SAM" id="Phobius"/>
    </source>
</evidence>
<keyword evidence="1" id="KW-1133">Transmembrane helix</keyword>
<evidence type="ECO:0000313" key="3">
    <source>
        <dbReference type="Proteomes" id="UP001597383"/>
    </source>
</evidence>
<proteinExistence type="predicted"/>
<comment type="caution">
    <text evidence="2">The sequence shown here is derived from an EMBL/GenBank/DDBJ whole genome shotgun (WGS) entry which is preliminary data.</text>
</comment>